<feature type="domain" description="Cyclic nucleotide-binding" evidence="3">
    <location>
        <begin position="364"/>
        <end position="472"/>
    </location>
</feature>
<dbReference type="SUPFAM" id="SSF51206">
    <property type="entry name" value="cAMP-binding domain-like"/>
    <property type="match status" value="1"/>
</dbReference>
<dbReference type="InterPro" id="IPR014710">
    <property type="entry name" value="RmlC-like_jellyroll"/>
</dbReference>
<dbReference type="CDD" id="cd00038">
    <property type="entry name" value="CAP_ED"/>
    <property type="match status" value="1"/>
</dbReference>
<feature type="region of interest" description="Disordered" evidence="1">
    <location>
        <begin position="957"/>
        <end position="976"/>
    </location>
</feature>
<dbReference type="PANTHER" id="PTHR45689">
    <property type="entry name" value="I[[H]] CHANNEL, ISOFORM E"/>
    <property type="match status" value="1"/>
</dbReference>
<reference evidence="4 5" key="1">
    <citation type="journal article" date="2015" name="Sci. Rep.">
        <title>Genome of the facultative scuticociliatosis pathogen Pseudocohnilembus persalinus provides insight into its virulence through horizontal gene transfer.</title>
        <authorList>
            <person name="Xiong J."/>
            <person name="Wang G."/>
            <person name="Cheng J."/>
            <person name="Tian M."/>
            <person name="Pan X."/>
            <person name="Warren A."/>
            <person name="Jiang C."/>
            <person name="Yuan D."/>
            <person name="Miao W."/>
        </authorList>
    </citation>
    <scope>NUCLEOTIDE SEQUENCE [LARGE SCALE GENOMIC DNA]</scope>
    <source>
        <strain evidence="4">36N120E</strain>
    </source>
</reference>
<feature type="transmembrane region" description="Helical" evidence="2">
    <location>
        <begin position="257"/>
        <end position="281"/>
    </location>
</feature>
<keyword evidence="2" id="KW-0812">Transmembrane</keyword>
<feature type="compositionally biased region" description="Polar residues" evidence="1">
    <location>
        <begin position="1"/>
        <end position="23"/>
    </location>
</feature>
<dbReference type="InParanoid" id="A0A0V0Q9P5"/>
<dbReference type="Proteomes" id="UP000054937">
    <property type="component" value="Unassembled WGS sequence"/>
</dbReference>
<evidence type="ECO:0000256" key="1">
    <source>
        <dbReference type="SAM" id="MobiDB-lite"/>
    </source>
</evidence>
<dbReference type="Pfam" id="PF00027">
    <property type="entry name" value="cNMP_binding"/>
    <property type="match status" value="1"/>
</dbReference>
<dbReference type="GO" id="GO:0005249">
    <property type="term" value="F:voltage-gated potassium channel activity"/>
    <property type="evidence" value="ECO:0007669"/>
    <property type="project" value="TreeGrafter"/>
</dbReference>
<proteinExistence type="predicted"/>
<feature type="transmembrane region" description="Helical" evidence="2">
    <location>
        <begin position="230"/>
        <end position="251"/>
    </location>
</feature>
<dbReference type="OMA" id="INAINMQ"/>
<organism evidence="4 5">
    <name type="scientific">Pseudocohnilembus persalinus</name>
    <name type="common">Ciliate</name>
    <dbReference type="NCBI Taxonomy" id="266149"/>
    <lineage>
        <taxon>Eukaryota</taxon>
        <taxon>Sar</taxon>
        <taxon>Alveolata</taxon>
        <taxon>Ciliophora</taxon>
        <taxon>Intramacronucleata</taxon>
        <taxon>Oligohymenophorea</taxon>
        <taxon>Scuticociliatia</taxon>
        <taxon>Philasterida</taxon>
        <taxon>Pseudocohnilembidae</taxon>
        <taxon>Pseudocohnilembus</taxon>
    </lineage>
</organism>
<dbReference type="SUPFAM" id="SSF81324">
    <property type="entry name" value="Voltage-gated potassium channels"/>
    <property type="match status" value="1"/>
</dbReference>
<evidence type="ECO:0000256" key="2">
    <source>
        <dbReference type="SAM" id="Phobius"/>
    </source>
</evidence>
<keyword evidence="2" id="KW-0472">Membrane</keyword>
<evidence type="ECO:0000313" key="5">
    <source>
        <dbReference type="Proteomes" id="UP000054937"/>
    </source>
</evidence>
<feature type="compositionally biased region" description="Low complexity" evidence="1">
    <location>
        <begin position="691"/>
        <end position="710"/>
    </location>
</feature>
<evidence type="ECO:0000313" key="4">
    <source>
        <dbReference type="EMBL" id="KRW98950.1"/>
    </source>
</evidence>
<comment type="caution">
    <text evidence="4">The sequence shown here is derived from an EMBL/GenBank/DDBJ whole genome shotgun (WGS) entry which is preliminary data.</text>
</comment>
<dbReference type="InterPro" id="IPR051413">
    <property type="entry name" value="K/Na_HCN_channel"/>
</dbReference>
<dbReference type="Gene3D" id="2.60.120.10">
    <property type="entry name" value="Jelly Rolls"/>
    <property type="match status" value="1"/>
</dbReference>
<dbReference type="GO" id="GO:0003254">
    <property type="term" value="P:regulation of membrane depolarization"/>
    <property type="evidence" value="ECO:0007669"/>
    <property type="project" value="TreeGrafter"/>
</dbReference>
<dbReference type="GO" id="GO:0098855">
    <property type="term" value="C:HCN channel complex"/>
    <property type="evidence" value="ECO:0007669"/>
    <property type="project" value="TreeGrafter"/>
</dbReference>
<accession>A0A0V0Q9P5</accession>
<sequence length="1212" mass="142406">MNENTSNFLQQNPKTLTKSNSYYKKNFDLHDPNDKKNSEFLQQNNQKYNKNNNNNNYNLQKNTNLIVNVNGESLSSFREGGQSYRQHLLQNLDSTTNNPLYELQERQSHRQPSFIDSDQYRSPGKKNYYSKKNSNNLDTFITDIFAQIPLIVAYFINENSSYTLITTSFLLEFLIFMKWFSLKNVYQRLERVMTENEKIADCYFNEEKTWLHTQPQDLPYLYIDSHWTTVYIAAYYWAVCTMVTILIYIPLTSAEQIGSVLANLVCAGCFGYALSTIGTILNDINKKNGQFKAERTRINRFIKKNNISQQLKERIQLYLDYLHEQERDKDIMEEELVIKRLSEHLKREVALEMYKDVITKFQILLQNFSYDTIQESMLNLQLETYSPGAIIIQQEELEKQKQEGFPIYYIENGEIEIYFTRNKKKFVISTLKAGSLFGIYDFFTGQESQLSYECKHSCSLYKIRRDQFLQIIESQDKTDDFESFMMIKTDMLFRRIGNEINYIDSQNILRCDICSDPQHFTYICPKVMNIPNIKKIIYDYNHLGTQLRIKYERSDIRTINVLNNIIDIQDAAAEVFENDLNEELVDAALQWRELYLNMIDNEALEEISQDQQRTLDIPKFQNNNFQKTKQYPKNEKIEISEVIENSDSDTKSDFSLYQEKFIQKKLKQNPNKNMKIITNQKQNLEHHSDKNSNISSSQSSISASQQEQQQNLYKNKNQLNEQKEEDQESSIQVESSQEFIKNDLLSKNKYSFQQDLNKKHVIQSTLNENYILADPFKSQQENDSIVKQQQIFEQKQIILAKKLNNSTQQQKQCQNLNYEKEINQVDKSQNRKNSNRRITLIRKESRLENQNEQSFQINSNNQNNSRRASKNSTFLANQRKDKKKSILGNIQINYANRKSIQDEQSIASSTNINNSKKHISFIYKPPGIQDAMDLSSAAQLKRLSNNLNQNLQQQFTQEQIQQGNQKKNKKSNENSGISESLKMFNNLNQENQKNQEKNQNSLPPNNTNLKIETIINRQILEGESPNQEWDLKNMDKLKEFNKFYPKHNLTKVLKQIKVSHPKLRKEDSIKNLKNPNDIVSKAEHLKEQIRLRSIANLSQINPFSRKMSKIGDQHNKTYIENSLNSPFKNPRLSRQKNSLYSQQPEFNLENEISNNSHINNNYMNNSNNNNKNNDKLRNSMSVNNISALKKVNGILNDQIMATSFLFTYSQKK</sequence>
<keyword evidence="5" id="KW-1185">Reference proteome</keyword>
<evidence type="ECO:0000259" key="3">
    <source>
        <dbReference type="PROSITE" id="PS50042"/>
    </source>
</evidence>
<keyword evidence="2" id="KW-1133">Transmembrane helix</keyword>
<dbReference type="GO" id="GO:0035725">
    <property type="term" value="P:sodium ion transmembrane transport"/>
    <property type="evidence" value="ECO:0007669"/>
    <property type="project" value="TreeGrafter"/>
</dbReference>
<name>A0A0V0Q9P5_PSEPJ</name>
<dbReference type="EMBL" id="LDAU01000224">
    <property type="protein sequence ID" value="KRW98950.1"/>
    <property type="molecule type" value="Genomic_DNA"/>
</dbReference>
<dbReference type="PANTHER" id="PTHR45689:SF5">
    <property type="entry name" value="I[[H]] CHANNEL, ISOFORM E"/>
    <property type="match status" value="1"/>
</dbReference>
<feature type="region of interest" description="Disordered" evidence="1">
    <location>
        <begin position="1"/>
        <end position="38"/>
    </location>
</feature>
<feature type="region of interest" description="Disordered" evidence="1">
    <location>
        <begin position="849"/>
        <end position="882"/>
    </location>
</feature>
<feature type="compositionally biased region" description="Low complexity" evidence="1">
    <location>
        <begin position="850"/>
        <end position="872"/>
    </location>
</feature>
<dbReference type="PROSITE" id="PS50042">
    <property type="entry name" value="CNMP_BINDING_3"/>
    <property type="match status" value="1"/>
</dbReference>
<feature type="compositionally biased region" description="Basic and acidic residues" evidence="1">
    <location>
        <begin position="25"/>
        <end position="38"/>
    </location>
</feature>
<dbReference type="Gene3D" id="1.10.287.630">
    <property type="entry name" value="Helix hairpin bin"/>
    <property type="match status" value="1"/>
</dbReference>
<feature type="transmembrane region" description="Helical" evidence="2">
    <location>
        <begin position="162"/>
        <end position="181"/>
    </location>
</feature>
<feature type="region of interest" description="Disordered" evidence="1">
    <location>
        <begin position="105"/>
        <end position="129"/>
    </location>
</feature>
<gene>
    <name evidence="4" type="ORF">PPERSA_00777</name>
</gene>
<protein>
    <submittedName>
        <fullName evidence="4">Cyclic nucleotide-binding protein</fullName>
    </submittedName>
</protein>
<dbReference type="OrthoDB" id="292483at2759"/>
<dbReference type="AlphaFoldDB" id="A0A0V0Q9P5"/>
<dbReference type="InterPro" id="IPR018490">
    <property type="entry name" value="cNMP-bd_dom_sf"/>
</dbReference>
<dbReference type="InterPro" id="IPR000595">
    <property type="entry name" value="cNMP-bd_dom"/>
</dbReference>
<feature type="region of interest" description="Disordered" evidence="1">
    <location>
        <begin position="683"/>
        <end position="710"/>
    </location>
</feature>